<feature type="domain" description="Peptidase metallopeptidase" evidence="9">
    <location>
        <begin position="63"/>
        <end position="237"/>
    </location>
</feature>
<sequence>MSHMHISCLLIIVCVNSCFATLENLANNEYELLSEMNDENFLAKKLGSMPYIRHRVKRFFVNSNVYWRNRNHISYSLFTNNILPRLNISDVKLETHKAISVWNEAIAYDTHLPIVNLVYVGDNNDTANIKIKFLRGDHNDSFPFDGPNGVLAHAFPPPKGEVHLDADENWATQNTINNNTNNNDVINFLHTLIHEIGHSLGLFHSKIRNAIMYPFYQGNHITLDTDDLHGLDELYMRNTQNVVNNNKILLMTTTTLPPPPITPPTFINIPLWVYNNNVGKGVNKRCNIKITGVAGIRGEYYLFAPNRYWRFRDFNFTNLVETTTFHKGHWPHVCSIVSVATQAEYIHIIDHYLWYTYNTTELIKVEPLIIRYNIIFEENNVLYGVLNGVHLYRVLNNEYVGRVMDKFLGFKKIDWLLVTRDIVSVGVGVGKWVCNVIDKKNKLGNVYVVNDEPTHLMYGC</sequence>
<evidence type="ECO:0000256" key="7">
    <source>
        <dbReference type="ARBA" id="ARBA00022833"/>
    </source>
</evidence>
<keyword evidence="11" id="KW-1185">Reference proteome</keyword>
<dbReference type="GO" id="GO:0030574">
    <property type="term" value="P:collagen catabolic process"/>
    <property type="evidence" value="ECO:0007669"/>
    <property type="project" value="TreeGrafter"/>
</dbReference>
<keyword evidence="7" id="KW-0862">Zinc</keyword>
<evidence type="ECO:0000256" key="5">
    <source>
        <dbReference type="ARBA" id="ARBA00022729"/>
    </source>
</evidence>
<dbReference type="GO" id="GO:0005615">
    <property type="term" value="C:extracellular space"/>
    <property type="evidence" value="ECO:0007669"/>
    <property type="project" value="TreeGrafter"/>
</dbReference>
<dbReference type="InterPro" id="IPR033739">
    <property type="entry name" value="M10A_MMP"/>
</dbReference>
<evidence type="ECO:0000256" key="1">
    <source>
        <dbReference type="ARBA" id="ARBA00001947"/>
    </source>
</evidence>
<keyword evidence="4" id="KW-0479">Metal-binding</keyword>
<evidence type="ECO:0000256" key="2">
    <source>
        <dbReference type="ARBA" id="ARBA00010370"/>
    </source>
</evidence>
<reference evidence="10" key="1">
    <citation type="journal article" date="2022" name="Virus Res.">
        <title>Genome analysis of Psilogramma increta granulovirus and its intrapopulation diversity.</title>
        <authorList>
            <person name="Zhang H."/>
            <person name="Li L."/>
            <person name="Chen B."/>
            <person name="Zuo Y."/>
            <person name="Wu W."/>
            <person name="Yuan M."/>
            <person name="Yang K."/>
        </authorList>
    </citation>
    <scope>NUCLEOTIDE SEQUENCE</scope>
    <source>
        <strain evidence="10">GZ</strain>
    </source>
</reference>
<evidence type="ECO:0000256" key="6">
    <source>
        <dbReference type="ARBA" id="ARBA00022801"/>
    </source>
</evidence>
<evidence type="ECO:0000256" key="4">
    <source>
        <dbReference type="ARBA" id="ARBA00022723"/>
    </source>
</evidence>
<keyword evidence="8" id="KW-0482">Metalloprotease</keyword>
<dbReference type="GO" id="GO:0031012">
    <property type="term" value="C:extracellular matrix"/>
    <property type="evidence" value="ECO:0007669"/>
    <property type="project" value="InterPro"/>
</dbReference>
<keyword evidence="3" id="KW-0645">Protease</keyword>
<keyword evidence="5" id="KW-0732">Signal</keyword>
<comment type="cofactor">
    <cofactor evidence="1">
        <name>Zn(2+)</name>
        <dbReference type="ChEBI" id="CHEBI:29105"/>
    </cofactor>
</comment>
<dbReference type="Gene3D" id="3.40.390.10">
    <property type="entry name" value="Collagenase (Catalytic Domain)"/>
    <property type="match status" value="1"/>
</dbReference>
<evidence type="ECO:0000259" key="9">
    <source>
        <dbReference type="SMART" id="SM00235"/>
    </source>
</evidence>
<dbReference type="SUPFAM" id="SSF50923">
    <property type="entry name" value="Hemopexin-like domain"/>
    <property type="match status" value="1"/>
</dbReference>
<evidence type="ECO:0000313" key="11">
    <source>
        <dbReference type="Proteomes" id="UP001265762"/>
    </source>
</evidence>
<evidence type="ECO:0000256" key="3">
    <source>
        <dbReference type="ARBA" id="ARBA00022670"/>
    </source>
</evidence>
<dbReference type="CDD" id="cd04278">
    <property type="entry name" value="ZnMc_MMP"/>
    <property type="match status" value="1"/>
</dbReference>
<dbReference type="InterPro" id="IPR001818">
    <property type="entry name" value="Pept_M10_metallopeptidase"/>
</dbReference>
<comment type="similarity">
    <text evidence="2">Belongs to the peptidase M10A family.</text>
</comment>
<dbReference type="GO" id="GO:0006508">
    <property type="term" value="P:proteolysis"/>
    <property type="evidence" value="ECO:0007669"/>
    <property type="project" value="UniProtKB-KW"/>
</dbReference>
<proteinExistence type="inferred from homology"/>
<dbReference type="PRINTS" id="PR00138">
    <property type="entry name" value="MATRIXIN"/>
</dbReference>
<organism evidence="10 11">
    <name type="scientific">Psilogramma increta granulovirus</name>
    <dbReference type="NCBI Taxonomy" id="2953508"/>
    <lineage>
        <taxon>Viruses</taxon>
        <taxon>Viruses incertae sedis</taxon>
        <taxon>Naldaviricetes</taxon>
        <taxon>Lefavirales</taxon>
        <taxon>Baculoviridae</taxon>
        <taxon>Betabaculovirus</taxon>
        <taxon>Betabaculovirus psincretae</taxon>
    </lineage>
</organism>
<dbReference type="GO" id="GO:0030198">
    <property type="term" value="P:extracellular matrix organization"/>
    <property type="evidence" value="ECO:0007669"/>
    <property type="project" value="TreeGrafter"/>
</dbReference>
<dbReference type="InterPro" id="IPR006026">
    <property type="entry name" value="Peptidase_Metallo"/>
</dbReference>
<dbReference type="PANTHER" id="PTHR10201">
    <property type="entry name" value="MATRIX METALLOPROTEINASE"/>
    <property type="match status" value="1"/>
</dbReference>
<name>A0A977TNP8_9BBAC</name>
<dbReference type="InterPro" id="IPR036375">
    <property type="entry name" value="Hemopexin-like_dom_sf"/>
</dbReference>
<dbReference type="Proteomes" id="UP001265762">
    <property type="component" value="Segment"/>
</dbReference>
<dbReference type="GO" id="GO:0008270">
    <property type="term" value="F:zinc ion binding"/>
    <property type="evidence" value="ECO:0007669"/>
    <property type="project" value="InterPro"/>
</dbReference>
<protein>
    <submittedName>
        <fullName evidence="10">Mp-nase</fullName>
    </submittedName>
</protein>
<accession>A0A977TNP8</accession>
<dbReference type="InterPro" id="IPR024079">
    <property type="entry name" value="MetalloPept_cat_dom_sf"/>
</dbReference>
<keyword evidence="6" id="KW-0378">Hydrolase</keyword>
<dbReference type="PANTHER" id="PTHR10201:SF291">
    <property type="entry name" value="MATRIX METALLOPROTEINASE 1, ISOFORM C-RELATED"/>
    <property type="match status" value="1"/>
</dbReference>
<dbReference type="GO" id="GO:0004222">
    <property type="term" value="F:metalloendopeptidase activity"/>
    <property type="evidence" value="ECO:0007669"/>
    <property type="project" value="InterPro"/>
</dbReference>
<evidence type="ECO:0000256" key="8">
    <source>
        <dbReference type="ARBA" id="ARBA00023049"/>
    </source>
</evidence>
<dbReference type="SMART" id="SM00235">
    <property type="entry name" value="ZnMc"/>
    <property type="match status" value="1"/>
</dbReference>
<evidence type="ECO:0000313" key="10">
    <source>
        <dbReference type="EMBL" id="UXX41843.1"/>
    </source>
</evidence>
<dbReference type="InterPro" id="IPR021190">
    <property type="entry name" value="Pept_M10A"/>
</dbReference>
<dbReference type="EMBL" id="ON803509">
    <property type="protein sequence ID" value="UXX41843.1"/>
    <property type="molecule type" value="Genomic_DNA"/>
</dbReference>
<dbReference type="Pfam" id="PF00413">
    <property type="entry name" value="Peptidase_M10"/>
    <property type="match status" value="1"/>
</dbReference>
<dbReference type="SUPFAM" id="SSF55486">
    <property type="entry name" value="Metalloproteases ('zincins'), catalytic domain"/>
    <property type="match status" value="1"/>
</dbReference>